<dbReference type="InterPro" id="IPR007656">
    <property type="entry name" value="GTD-bd"/>
</dbReference>
<dbReference type="AlphaFoldDB" id="A0AAQ3Q5N4"/>
<dbReference type="InterPro" id="IPR039306">
    <property type="entry name" value="MYOB"/>
</dbReference>
<name>A0AAQ3Q5N4_9LILI</name>
<reference evidence="9 10" key="1">
    <citation type="submission" date="2023-10" db="EMBL/GenBank/DDBJ databases">
        <title>Chromosome-scale genome assembly provides insights into flower coloration mechanisms of Canna indica.</title>
        <authorList>
            <person name="Li C."/>
        </authorList>
    </citation>
    <scope>NUCLEOTIDE SEQUENCE [LARGE SCALE GENOMIC DNA]</scope>
    <source>
        <tissue evidence="9">Flower</tissue>
    </source>
</reference>
<gene>
    <name evidence="9" type="ORF">Cni_G07360</name>
</gene>
<accession>A0AAQ3Q5N4</accession>
<protein>
    <submittedName>
        <fullName evidence="9">Myosin-binding protein 1-like</fullName>
    </submittedName>
</protein>
<evidence type="ECO:0000313" key="9">
    <source>
        <dbReference type="EMBL" id="WOK98648.1"/>
    </source>
</evidence>
<dbReference type="EMBL" id="CP136891">
    <property type="protein sequence ID" value="WOK98648.1"/>
    <property type="molecule type" value="Genomic_DNA"/>
</dbReference>
<evidence type="ECO:0000256" key="6">
    <source>
        <dbReference type="SAM" id="MobiDB-lite"/>
    </source>
</evidence>
<evidence type="ECO:0000259" key="8">
    <source>
        <dbReference type="PROSITE" id="PS51775"/>
    </source>
</evidence>
<organism evidence="9 10">
    <name type="scientific">Canna indica</name>
    <name type="common">Indian-shot</name>
    <dbReference type="NCBI Taxonomy" id="4628"/>
    <lineage>
        <taxon>Eukaryota</taxon>
        <taxon>Viridiplantae</taxon>
        <taxon>Streptophyta</taxon>
        <taxon>Embryophyta</taxon>
        <taxon>Tracheophyta</taxon>
        <taxon>Spermatophyta</taxon>
        <taxon>Magnoliopsida</taxon>
        <taxon>Liliopsida</taxon>
        <taxon>Zingiberales</taxon>
        <taxon>Cannaceae</taxon>
        <taxon>Canna</taxon>
    </lineage>
</organism>
<keyword evidence="2 7" id="KW-0812">Transmembrane</keyword>
<feature type="coiled-coil region" evidence="5">
    <location>
        <begin position="517"/>
        <end position="544"/>
    </location>
</feature>
<keyword evidence="3 7" id="KW-1133">Transmembrane helix</keyword>
<dbReference type="Pfam" id="PF04576">
    <property type="entry name" value="Zein-binding"/>
    <property type="match status" value="1"/>
</dbReference>
<evidence type="ECO:0000256" key="3">
    <source>
        <dbReference type="ARBA" id="ARBA00022989"/>
    </source>
</evidence>
<comment type="subcellular location">
    <subcellularLocation>
        <location evidence="1">Membrane</location>
        <topology evidence="1">Single-pass membrane protein</topology>
    </subcellularLocation>
</comment>
<evidence type="ECO:0000256" key="4">
    <source>
        <dbReference type="ARBA" id="ARBA00023136"/>
    </source>
</evidence>
<evidence type="ECO:0000256" key="7">
    <source>
        <dbReference type="SAM" id="Phobius"/>
    </source>
</evidence>
<evidence type="ECO:0000256" key="5">
    <source>
        <dbReference type="SAM" id="Coils"/>
    </source>
</evidence>
<proteinExistence type="predicted"/>
<feature type="region of interest" description="Disordered" evidence="6">
    <location>
        <begin position="188"/>
        <end position="216"/>
    </location>
</feature>
<evidence type="ECO:0000313" key="10">
    <source>
        <dbReference type="Proteomes" id="UP001327560"/>
    </source>
</evidence>
<keyword evidence="4 7" id="KW-0472">Membrane</keyword>
<keyword evidence="5" id="KW-0175">Coiled coil</keyword>
<feature type="domain" description="GTD-binding" evidence="8">
    <location>
        <begin position="483"/>
        <end position="581"/>
    </location>
</feature>
<keyword evidence="10" id="KW-1185">Reference proteome</keyword>
<dbReference type="GO" id="GO:0016020">
    <property type="term" value="C:membrane"/>
    <property type="evidence" value="ECO:0007669"/>
    <property type="project" value="UniProtKB-SubCell"/>
</dbReference>
<dbReference type="PROSITE" id="PS51775">
    <property type="entry name" value="GTD_BINDING"/>
    <property type="match status" value="1"/>
</dbReference>
<dbReference type="PANTHER" id="PTHR31448:SF45">
    <property type="entry name" value="EXPRESSED PROTEIN"/>
    <property type="match status" value="1"/>
</dbReference>
<dbReference type="PANTHER" id="PTHR31448">
    <property type="entry name" value="MYOSIN-BINDING PROTEIN 2"/>
    <property type="match status" value="1"/>
</dbReference>
<evidence type="ECO:0000256" key="2">
    <source>
        <dbReference type="ARBA" id="ARBA00022692"/>
    </source>
</evidence>
<sequence length="836" mass="93166">MAAGNNCKAHAKPCRFFVVLLSAICEWSLVLFLLINALLAYLATRFARLCKLPAPCILCSRLDHIFGSEKQGFYKNLFCQAHKMEISSLVFCHGHKKLAYFRDMCEACLVSTPAVRKTHSETSGLFGRNLLANRDDDTNSCDKFDREDGANVPLLSKDLETASSGTTLCSCCSEPFNLNRLLQAKKKSMPEGGVHNRGAQLRNRQDKPLGSTTIDISETRDYDLQSLDAYTEQKLASDSESEVSFSDEDEYVPLHVAKKIREESVRRRRLPLATRNNTKEGSAIIIMEDIVPEKLIHQTPVPPEHSVVATATKTVNEADSCDKSSRKSAAAVGHVEMKANPQAVRAQTCHAASAPAAAGVEIGKVSSTSITTQAANDSIPAARSLVDHNDGFRNALSNRGIMSSPRFCEIVAGKESSRAQEELKLRLSRALDASWSDVASPRDSDASSTLALQNIAKRLSVDRTSSSLEAFDATIICDVEGETSVDRLKQQIEIDRKSMGALYKELDEERSASAIAANEAMAMINRLQEEKAAMQMEALQYLRMMEEQAEYDQEANQKLNELLCHREKELVDLTRELEDSKRRLREAALADMIRESILISQSRETPATTPRVIRTDSIDFSPATTPRHLIPELGELSPANTPRRMKLLCRSKSEKMNMMAPESTDYGVKDLVLSFEEEKANISACLRKLQKKLSTKQEHSLLEENASGNGRRRELNNVNLENSFPPSAQYSNIRENTNLDDQLNSVEETPRKSNFDSYKDRIYAQENESVNMNHLKDEVLKLMDKVETLDADKEFLGHAINALKYGTDGIQLVQEIASELKELRRIPVTAKQEILA</sequence>
<dbReference type="GO" id="GO:0080115">
    <property type="term" value="F:myosin XI tail binding"/>
    <property type="evidence" value="ECO:0007669"/>
    <property type="project" value="UniProtKB-ARBA"/>
</dbReference>
<evidence type="ECO:0000256" key="1">
    <source>
        <dbReference type="ARBA" id="ARBA00004167"/>
    </source>
</evidence>
<feature type="transmembrane region" description="Helical" evidence="7">
    <location>
        <begin position="16"/>
        <end position="43"/>
    </location>
</feature>
<dbReference type="Proteomes" id="UP001327560">
    <property type="component" value="Chromosome 2"/>
</dbReference>